<evidence type="ECO:0000313" key="3">
    <source>
        <dbReference type="EMBL" id="GFT20224.1"/>
    </source>
</evidence>
<sequence length="108" mass="11811">MSNKHLPPAGKILLTAEVPSSVSPPQEKRVPKMTSYTSKHAMKTSNRWGPNGTKSGEGVIEVSLEGMRANGGRGTQPSMKHSDTKVVLLDDASFKPHIRRSFIVDRDK</sequence>
<name>A0A8X6N4A7_NEPPI</name>
<proteinExistence type="predicted"/>
<comment type="caution">
    <text evidence="2">The sequence shown here is derived from an EMBL/GenBank/DDBJ whole genome shotgun (WGS) entry which is preliminary data.</text>
</comment>
<evidence type="ECO:0000313" key="4">
    <source>
        <dbReference type="Proteomes" id="UP000887013"/>
    </source>
</evidence>
<dbReference type="EMBL" id="BMAW01059244">
    <property type="protein sequence ID" value="GFT20224.1"/>
    <property type="molecule type" value="Genomic_DNA"/>
</dbReference>
<feature type="region of interest" description="Disordered" evidence="1">
    <location>
        <begin position="1"/>
        <end position="57"/>
    </location>
</feature>
<evidence type="ECO:0000313" key="2">
    <source>
        <dbReference type="EMBL" id="GFS92705.1"/>
    </source>
</evidence>
<dbReference type="AlphaFoldDB" id="A0A8X6N4A7"/>
<gene>
    <name evidence="2" type="ORF">NPIL_465311</name>
    <name evidence="3" type="ORF">NPIL_58191</name>
</gene>
<protein>
    <submittedName>
        <fullName evidence="2">Uncharacterized protein</fullName>
    </submittedName>
</protein>
<keyword evidence="4" id="KW-1185">Reference proteome</keyword>
<dbReference type="Proteomes" id="UP000887013">
    <property type="component" value="Unassembled WGS sequence"/>
</dbReference>
<dbReference type="EMBL" id="BMAW01053743">
    <property type="protein sequence ID" value="GFS92705.1"/>
    <property type="molecule type" value="Genomic_DNA"/>
</dbReference>
<accession>A0A8X6N4A7</accession>
<feature type="compositionally biased region" description="Polar residues" evidence="1">
    <location>
        <begin position="34"/>
        <end position="54"/>
    </location>
</feature>
<reference evidence="2" key="1">
    <citation type="submission" date="2020-08" db="EMBL/GenBank/DDBJ databases">
        <title>Multicomponent nature underlies the extraordinary mechanical properties of spider dragline silk.</title>
        <authorList>
            <person name="Kono N."/>
            <person name="Nakamura H."/>
            <person name="Mori M."/>
            <person name="Yoshida Y."/>
            <person name="Ohtoshi R."/>
            <person name="Malay A.D."/>
            <person name="Moran D.A.P."/>
            <person name="Tomita M."/>
            <person name="Numata K."/>
            <person name="Arakawa K."/>
        </authorList>
    </citation>
    <scope>NUCLEOTIDE SEQUENCE</scope>
</reference>
<organism evidence="2 4">
    <name type="scientific">Nephila pilipes</name>
    <name type="common">Giant wood spider</name>
    <name type="synonym">Nephila maculata</name>
    <dbReference type="NCBI Taxonomy" id="299642"/>
    <lineage>
        <taxon>Eukaryota</taxon>
        <taxon>Metazoa</taxon>
        <taxon>Ecdysozoa</taxon>
        <taxon>Arthropoda</taxon>
        <taxon>Chelicerata</taxon>
        <taxon>Arachnida</taxon>
        <taxon>Araneae</taxon>
        <taxon>Araneomorphae</taxon>
        <taxon>Entelegynae</taxon>
        <taxon>Araneoidea</taxon>
        <taxon>Nephilidae</taxon>
        <taxon>Nephila</taxon>
    </lineage>
</organism>
<evidence type="ECO:0000256" key="1">
    <source>
        <dbReference type="SAM" id="MobiDB-lite"/>
    </source>
</evidence>